<dbReference type="AlphaFoldDB" id="A0A2N6UFY9"/>
<evidence type="ECO:0000313" key="2">
    <source>
        <dbReference type="Proteomes" id="UP000235701"/>
    </source>
</evidence>
<evidence type="ECO:0000313" key="1">
    <source>
        <dbReference type="EMBL" id="PMC80482.1"/>
    </source>
</evidence>
<protein>
    <submittedName>
        <fullName evidence="1">Uncharacterized protein</fullName>
    </submittedName>
</protein>
<accession>A0A2N6UFY9</accession>
<dbReference type="EMBL" id="PNHQ01000002">
    <property type="protein sequence ID" value="PMC80482.1"/>
    <property type="molecule type" value="Genomic_DNA"/>
</dbReference>
<reference evidence="1 2" key="1">
    <citation type="submission" date="2017-09" db="EMBL/GenBank/DDBJ databases">
        <title>Bacterial strain isolated from the female urinary microbiota.</title>
        <authorList>
            <person name="Thomas-White K."/>
            <person name="Kumar N."/>
            <person name="Forster S."/>
            <person name="Putonti C."/>
            <person name="Lawley T."/>
            <person name="Wolfe A.J."/>
        </authorList>
    </citation>
    <scope>NUCLEOTIDE SEQUENCE [LARGE SCALE GENOMIC DNA]</scope>
    <source>
        <strain evidence="1 2">UMB0240</strain>
    </source>
</reference>
<sequence>MIDINIPPIQTPNFTALAQEMLASQNALKEISIPKIPVESYASLYSDAMKGIVDAQQIPSRAIYEATKIQNSIPKLTSIYKPSPTTIASIRTTLNAIPFDSIKVATNAVNDMQNSYKQYLRNISNLHITPMTSTIIDSLDQSLEDFAESESVSISIEPFENVKRTEEDDVQESINDKLDELIVEIRLLNMHKYNENSPKYVSSEKQHASNSKEVIEHNIHKNDFLSNLKTKEYHIDKWGDETYSYVINLVLTAVFYFMSGLIKDIEFDIILILLIQTINSFTNKK</sequence>
<organism evidence="1 2">
    <name type="scientific">Aerococcus viridans</name>
    <dbReference type="NCBI Taxonomy" id="1377"/>
    <lineage>
        <taxon>Bacteria</taxon>
        <taxon>Bacillati</taxon>
        <taxon>Bacillota</taxon>
        <taxon>Bacilli</taxon>
        <taxon>Lactobacillales</taxon>
        <taxon>Aerococcaceae</taxon>
        <taxon>Aerococcus</taxon>
    </lineage>
</organism>
<dbReference type="Proteomes" id="UP000235701">
    <property type="component" value="Unassembled WGS sequence"/>
</dbReference>
<name>A0A2N6UFY9_9LACT</name>
<dbReference type="RefSeq" id="WP_102198757.1">
    <property type="nucleotide sequence ID" value="NZ_PNHQ01000002.1"/>
</dbReference>
<comment type="caution">
    <text evidence="1">The sequence shown here is derived from an EMBL/GenBank/DDBJ whole genome shotgun (WGS) entry which is preliminary data.</text>
</comment>
<gene>
    <name evidence="1" type="ORF">CJ191_01350</name>
</gene>
<proteinExistence type="predicted"/>
<keyword evidence="2" id="KW-1185">Reference proteome</keyword>